<dbReference type="InterPro" id="IPR016166">
    <property type="entry name" value="FAD-bd_PCMH"/>
</dbReference>
<evidence type="ECO:0000256" key="4">
    <source>
        <dbReference type="ARBA" id="ARBA00022630"/>
    </source>
</evidence>
<dbReference type="Pfam" id="PF01565">
    <property type="entry name" value="FAD_binding_4"/>
    <property type="match status" value="1"/>
</dbReference>
<dbReference type="PROSITE" id="PS51387">
    <property type="entry name" value="FAD_PCMH"/>
    <property type="match status" value="1"/>
</dbReference>
<dbReference type="Gene3D" id="3.30.465.10">
    <property type="match status" value="1"/>
</dbReference>
<dbReference type="GO" id="GO:0004458">
    <property type="term" value="F:D-lactate dehydrogenase (cytochrome) activity"/>
    <property type="evidence" value="ECO:0007669"/>
    <property type="project" value="UniProtKB-EC"/>
</dbReference>
<dbReference type="InterPro" id="IPR016169">
    <property type="entry name" value="FAD-bd_PCMH_sub2"/>
</dbReference>
<dbReference type="Gene3D" id="1.10.45.10">
    <property type="entry name" value="Vanillyl-alcohol Oxidase, Chain A, domain 4"/>
    <property type="match status" value="1"/>
</dbReference>
<evidence type="ECO:0000256" key="5">
    <source>
        <dbReference type="ARBA" id="ARBA00022827"/>
    </source>
</evidence>
<dbReference type="GO" id="GO:0071949">
    <property type="term" value="F:FAD binding"/>
    <property type="evidence" value="ECO:0007669"/>
    <property type="project" value="InterPro"/>
</dbReference>
<comment type="catalytic activity">
    <reaction evidence="10">
        <text>(R)-lactate + 2 Fe(III)-[cytochrome c] = 2 Fe(II)-[cytochrome c] + pyruvate + 2 H(+)</text>
        <dbReference type="Rhea" id="RHEA:13521"/>
        <dbReference type="Rhea" id="RHEA-COMP:10350"/>
        <dbReference type="Rhea" id="RHEA-COMP:14399"/>
        <dbReference type="ChEBI" id="CHEBI:15361"/>
        <dbReference type="ChEBI" id="CHEBI:15378"/>
        <dbReference type="ChEBI" id="CHEBI:16004"/>
        <dbReference type="ChEBI" id="CHEBI:29033"/>
        <dbReference type="ChEBI" id="CHEBI:29034"/>
        <dbReference type="EC" id="1.1.2.4"/>
    </reaction>
</comment>
<evidence type="ECO:0000259" key="11">
    <source>
        <dbReference type="PROSITE" id="PS51387"/>
    </source>
</evidence>
<proteinExistence type="inferred from homology"/>
<name>A0A1Y2FDU0_PROLT</name>
<dbReference type="SUPFAM" id="SSF55103">
    <property type="entry name" value="FAD-linked oxidases, C-terminal domain"/>
    <property type="match status" value="1"/>
</dbReference>
<dbReference type="FunFam" id="3.30.465.10:FF:000014">
    <property type="entry name" value="D-lactate dehydrogenase (Cytochrome), putative"/>
    <property type="match status" value="1"/>
</dbReference>
<dbReference type="OMA" id="CRTLITD"/>
<evidence type="ECO:0000313" key="13">
    <source>
        <dbReference type="Proteomes" id="UP000193685"/>
    </source>
</evidence>
<organism evidence="12 13">
    <name type="scientific">Protomyces lactucae-debilis</name>
    <dbReference type="NCBI Taxonomy" id="2754530"/>
    <lineage>
        <taxon>Eukaryota</taxon>
        <taxon>Fungi</taxon>
        <taxon>Dikarya</taxon>
        <taxon>Ascomycota</taxon>
        <taxon>Taphrinomycotina</taxon>
        <taxon>Taphrinomycetes</taxon>
        <taxon>Taphrinales</taxon>
        <taxon>Protomycetaceae</taxon>
        <taxon>Protomyces</taxon>
    </lineage>
</organism>
<dbReference type="InterPro" id="IPR016164">
    <property type="entry name" value="FAD-linked_Oxase-like_C"/>
</dbReference>
<evidence type="ECO:0000256" key="9">
    <source>
        <dbReference type="ARBA" id="ARBA00038897"/>
    </source>
</evidence>
<dbReference type="Pfam" id="PF02913">
    <property type="entry name" value="FAD-oxidase_C"/>
    <property type="match status" value="1"/>
</dbReference>
<dbReference type="FunFam" id="1.10.45.10:FF:000001">
    <property type="entry name" value="D-lactate dehydrogenase mitochondrial"/>
    <property type="match status" value="1"/>
</dbReference>
<dbReference type="InterPro" id="IPR036318">
    <property type="entry name" value="FAD-bd_PCMH-like_sf"/>
</dbReference>
<feature type="domain" description="FAD-binding PCMH-type" evidence="11">
    <location>
        <begin position="106"/>
        <end position="285"/>
    </location>
</feature>
<keyword evidence="7" id="KW-0560">Oxidoreductase</keyword>
<keyword evidence="4" id="KW-0285">Flavoprotein</keyword>
<keyword evidence="5" id="KW-0274">FAD</keyword>
<protein>
    <recommendedName>
        <fullName evidence="9">D-lactate dehydrogenase (cytochrome)</fullName>
        <ecNumber evidence="9">1.1.2.4</ecNumber>
    </recommendedName>
</protein>
<dbReference type="Proteomes" id="UP000193685">
    <property type="component" value="Unassembled WGS sequence"/>
</dbReference>
<keyword evidence="13" id="KW-1185">Reference proteome</keyword>
<dbReference type="InterPro" id="IPR016171">
    <property type="entry name" value="Vanillyl_alc_oxidase_C-sub2"/>
</dbReference>
<dbReference type="STRING" id="56484.A0A1Y2FDU0"/>
<dbReference type="GeneID" id="63784374"/>
<gene>
    <name evidence="12" type="ORF">BCR37DRAFT_347539</name>
</gene>
<evidence type="ECO:0000256" key="8">
    <source>
        <dbReference type="ARBA" id="ARBA00023128"/>
    </source>
</evidence>
<evidence type="ECO:0000256" key="6">
    <source>
        <dbReference type="ARBA" id="ARBA00022946"/>
    </source>
</evidence>
<comment type="caution">
    <text evidence="12">The sequence shown here is derived from an EMBL/GenBank/DDBJ whole genome shotgun (WGS) entry which is preliminary data.</text>
</comment>
<dbReference type="GO" id="GO:1903457">
    <property type="term" value="P:lactate catabolic process"/>
    <property type="evidence" value="ECO:0007669"/>
    <property type="project" value="TreeGrafter"/>
</dbReference>
<reference evidence="12 13" key="1">
    <citation type="submission" date="2016-07" db="EMBL/GenBank/DDBJ databases">
        <title>Pervasive Adenine N6-methylation of Active Genes in Fungi.</title>
        <authorList>
            <consortium name="DOE Joint Genome Institute"/>
            <person name="Mondo S.J."/>
            <person name="Dannebaum R.O."/>
            <person name="Kuo R.C."/>
            <person name="Labutti K."/>
            <person name="Haridas S."/>
            <person name="Kuo A."/>
            <person name="Salamov A."/>
            <person name="Ahrendt S.R."/>
            <person name="Lipzen A."/>
            <person name="Sullivan W."/>
            <person name="Andreopoulos W.B."/>
            <person name="Clum A."/>
            <person name="Lindquist E."/>
            <person name="Daum C."/>
            <person name="Ramamoorthy G.K."/>
            <person name="Gryganskyi A."/>
            <person name="Culley D."/>
            <person name="Magnuson J.K."/>
            <person name="James T.Y."/>
            <person name="O'Malley M.A."/>
            <person name="Stajich J.E."/>
            <person name="Spatafora J.W."/>
            <person name="Visel A."/>
            <person name="Grigoriev I.V."/>
        </authorList>
    </citation>
    <scope>NUCLEOTIDE SEQUENCE [LARGE SCALE GENOMIC DNA]</scope>
    <source>
        <strain evidence="12 13">12-1054</strain>
    </source>
</reference>
<dbReference type="PANTHER" id="PTHR11748:SF111">
    <property type="entry name" value="D-LACTATE DEHYDROGENASE, MITOCHONDRIAL-RELATED"/>
    <property type="match status" value="1"/>
</dbReference>
<dbReference type="EC" id="1.1.2.4" evidence="9"/>
<dbReference type="FunFam" id="3.30.70.2740:FF:000001">
    <property type="entry name" value="D-lactate dehydrogenase mitochondrial"/>
    <property type="match status" value="1"/>
</dbReference>
<keyword evidence="8" id="KW-0496">Mitochondrion</keyword>
<sequence length="537" mass="58424">MNQFKFAYRRHCRRYASFVGDEVKVKSNRSFLLGASVGASVGVATALYAQHQFVPSKVRSRGKYGGPDDLRDATHALRKVLQQKQISEDESDLQQHGSSAWFPSHDEGSPNIVVYPNSTEDVQKIVRIASTYKIPVIAYGAGTSIEGQFTTSLGGICIDLSQMDSIVQIDQEDMTVTLQPGVGWQSLNLELETRKTGLLFPVDPGPGASIGGCVGTSCSGPNAARWGTMKDWVLCMTVVTIDGQVFRTRSKAKKSSTGYDLNHLFIGAEGTLGIVTEITLKLTPKPTHELVGSCSFTSPTDITQAVLLAQKAGVNAQCFELLDDTNMPAINRYGNFNYPEKPHLFFKLSGNSPRLLKQESALLSEICRSLGGGEFTVAKSDEEATAIWSARKNLLLACLSMPEAQGCTAKSTDVCVPVSKLPDLIRRFKARAKELGVIAPVIGHVADGNFHSLMIYNEQDTELMTKVSQLSDELLKMALDLEGSVSGEHGVGNQKRHYLATEYGDVGVELMQRIKDAFDRDGLLNPGKLLPESGRRA</sequence>
<keyword evidence="6" id="KW-0809">Transit peptide</keyword>
<dbReference type="OrthoDB" id="415825at2759"/>
<dbReference type="AlphaFoldDB" id="A0A1Y2FDU0"/>
<accession>A0A1Y2FDU0</accession>
<dbReference type="GO" id="GO:0008720">
    <property type="term" value="F:D-lactate dehydrogenase (NAD+) activity"/>
    <property type="evidence" value="ECO:0007669"/>
    <property type="project" value="TreeGrafter"/>
</dbReference>
<evidence type="ECO:0000256" key="1">
    <source>
        <dbReference type="ARBA" id="ARBA00001974"/>
    </source>
</evidence>
<evidence type="ECO:0000256" key="3">
    <source>
        <dbReference type="ARBA" id="ARBA00008000"/>
    </source>
</evidence>
<dbReference type="InterPro" id="IPR006094">
    <property type="entry name" value="Oxid_FAD_bind_N"/>
</dbReference>
<evidence type="ECO:0000256" key="10">
    <source>
        <dbReference type="ARBA" id="ARBA00051436"/>
    </source>
</evidence>
<dbReference type="PANTHER" id="PTHR11748">
    <property type="entry name" value="D-LACTATE DEHYDROGENASE"/>
    <property type="match status" value="1"/>
</dbReference>
<comment type="cofactor">
    <cofactor evidence="1">
        <name>FAD</name>
        <dbReference type="ChEBI" id="CHEBI:57692"/>
    </cofactor>
</comment>
<evidence type="ECO:0000313" key="12">
    <source>
        <dbReference type="EMBL" id="ORY82089.1"/>
    </source>
</evidence>
<evidence type="ECO:0000256" key="7">
    <source>
        <dbReference type="ARBA" id="ARBA00023002"/>
    </source>
</evidence>
<dbReference type="Gene3D" id="3.30.70.2740">
    <property type="match status" value="1"/>
</dbReference>
<comment type="subcellular location">
    <subcellularLocation>
        <location evidence="2">Mitochondrion</location>
    </subcellularLocation>
</comment>
<dbReference type="RefSeq" id="XP_040725223.1">
    <property type="nucleotide sequence ID" value="XM_040867775.1"/>
</dbReference>
<comment type="similarity">
    <text evidence="3">Belongs to the FAD-binding oxidoreductase/transferase type 4 family.</text>
</comment>
<dbReference type="InterPro" id="IPR004113">
    <property type="entry name" value="FAD-bd_oxidored_4_C"/>
</dbReference>
<dbReference type="SUPFAM" id="SSF56176">
    <property type="entry name" value="FAD-binding/transporter-associated domain-like"/>
    <property type="match status" value="1"/>
</dbReference>
<dbReference type="GO" id="GO:0005739">
    <property type="term" value="C:mitochondrion"/>
    <property type="evidence" value="ECO:0007669"/>
    <property type="project" value="UniProtKB-SubCell"/>
</dbReference>
<dbReference type="EMBL" id="MCFI01000010">
    <property type="protein sequence ID" value="ORY82089.1"/>
    <property type="molecule type" value="Genomic_DNA"/>
</dbReference>
<evidence type="ECO:0000256" key="2">
    <source>
        <dbReference type="ARBA" id="ARBA00004173"/>
    </source>
</evidence>